<dbReference type="CDD" id="cd05233">
    <property type="entry name" value="SDR_c"/>
    <property type="match status" value="1"/>
</dbReference>
<evidence type="ECO:0000256" key="3">
    <source>
        <dbReference type="RuleBase" id="RU000363"/>
    </source>
</evidence>
<dbReference type="PRINTS" id="PR00081">
    <property type="entry name" value="GDHRDH"/>
</dbReference>
<dbReference type="EMBL" id="BAAAPY010000004">
    <property type="protein sequence ID" value="GAA2077237.1"/>
    <property type="molecule type" value="Genomic_DNA"/>
</dbReference>
<gene>
    <name evidence="4" type="ORF">GCM10009821_16030</name>
</gene>
<accession>A0ABP5HKZ8</accession>
<protein>
    <submittedName>
        <fullName evidence="4">SDR family oxidoreductase</fullName>
    </submittedName>
</protein>
<comment type="caution">
    <text evidence="4">The sequence shown here is derived from an EMBL/GenBank/DDBJ whole genome shotgun (WGS) entry which is preliminary data.</text>
</comment>
<dbReference type="PIRSF" id="PIRSF000126">
    <property type="entry name" value="11-beta-HSD1"/>
    <property type="match status" value="1"/>
</dbReference>
<dbReference type="InterPro" id="IPR036291">
    <property type="entry name" value="NAD(P)-bd_dom_sf"/>
</dbReference>
<proteinExistence type="inferred from homology"/>
<comment type="similarity">
    <text evidence="1 3">Belongs to the short-chain dehydrogenases/reductases (SDR) family.</text>
</comment>
<dbReference type="PANTHER" id="PTHR44196:SF2">
    <property type="entry name" value="SHORT-CHAIN DEHYDROGENASE-RELATED"/>
    <property type="match status" value="1"/>
</dbReference>
<evidence type="ECO:0000256" key="1">
    <source>
        <dbReference type="ARBA" id="ARBA00006484"/>
    </source>
</evidence>
<reference evidence="5" key="1">
    <citation type="journal article" date="2019" name="Int. J. Syst. Evol. Microbiol.">
        <title>The Global Catalogue of Microorganisms (GCM) 10K type strain sequencing project: providing services to taxonomists for standard genome sequencing and annotation.</title>
        <authorList>
            <consortium name="The Broad Institute Genomics Platform"/>
            <consortium name="The Broad Institute Genome Sequencing Center for Infectious Disease"/>
            <person name="Wu L."/>
            <person name="Ma J."/>
        </authorList>
    </citation>
    <scope>NUCLEOTIDE SEQUENCE [LARGE SCALE GENOMIC DNA]</scope>
    <source>
        <strain evidence="5">JCM 15749</strain>
    </source>
</reference>
<dbReference type="SUPFAM" id="SSF51735">
    <property type="entry name" value="NAD(P)-binding Rossmann-fold domains"/>
    <property type="match status" value="1"/>
</dbReference>
<dbReference type="PANTHER" id="PTHR44196">
    <property type="entry name" value="DEHYDROGENASE/REDUCTASE SDR FAMILY MEMBER 7B"/>
    <property type="match status" value="1"/>
</dbReference>
<organism evidence="4 5">
    <name type="scientific">Aeromicrobium halocynthiae</name>
    <dbReference type="NCBI Taxonomy" id="560557"/>
    <lineage>
        <taxon>Bacteria</taxon>
        <taxon>Bacillati</taxon>
        <taxon>Actinomycetota</taxon>
        <taxon>Actinomycetes</taxon>
        <taxon>Propionibacteriales</taxon>
        <taxon>Nocardioidaceae</taxon>
        <taxon>Aeromicrobium</taxon>
    </lineage>
</organism>
<sequence>MVGRGMLASMPRALVTGATAGIGHAFADALAASGHDLVLVARDEQRLSSVAETLRGRDGVQVEVLRADLTDDADLQRVTQALTSTSAPVDLLVNNAGSSLAQWFGTTDIADEEKQLDLLVRAPMHLMDAALKAMSGRRGGAVINVASVAAFTPRGTYSAHKAWIVNLSRWAHLHYADVGVRVQALCPGFVRTEFHQRMGVDPGTVPRWMWLKAPAVVRASLKDLDRGKAVSIPSLRYKVLTALTRVVPAGVVAKVAKRGR</sequence>
<dbReference type="Gene3D" id="3.40.50.720">
    <property type="entry name" value="NAD(P)-binding Rossmann-like Domain"/>
    <property type="match status" value="1"/>
</dbReference>
<dbReference type="Pfam" id="PF00106">
    <property type="entry name" value="adh_short"/>
    <property type="match status" value="1"/>
</dbReference>
<dbReference type="InterPro" id="IPR002347">
    <property type="entry name" value="SDR_fam"/>
</dbReference>
<evidence type="ECO:0000313" key="4">
    <source>
        <dbReference type="EMBL" id="GAA2077237.1"/>
    </source>
</evidence>
<keyword evidence="5" id="KW-1185">Reference proteome</keyword>
<dbReference type="Proteomes" id="UP001501480">
    <property type="component" value="Unassembled WGS sequence"/>
</dbReference>
<keyword evidence="2" id="KW-0560">Oxidoreductase</keyword>
<dbReference type="PRINTS" id="PR00080">
    <property type="entry name" value="SDRFAMILY"/>
</dbReference>
<evidence type="ECO:0000313" key="5">
    <source>
        <dbReference type="Proteomes" id="UP001501480"/>
    </source>
</evidence>
<name>A0ABP5HKZ8_9ACTN</name>
<evidence type="ECO:0000256" key="2">
    <source>
        <dbReference type="ARBA" id="ARBA00023002"/>
    </source>
</evidence>